<dbReference type="SUPFAM" id="SSF50249">
    <property type="entry name" value="Nucleic acid-binding proteins"/>
    <property type="match status" value="1"/>
</dbReference>
<evidence type="ECO:0000313" key="6">
    <source>
        <dbReference type="Proteomes" id="UP000178870"/>
    </source>
</evidence>
<evidence type="ECO:0000259" key="4">
    <source>
        <dbReference type="PROSITE" id="PS50886"/>
    </source>
</evidence>
<dbReference type="Proteomes" id="UP000178870">
    <property type="component" value="Unassembled WGS sequence"/>
</dbReference>
<dbReference type="PANTHER" id="PTHR11586:SF37">
    <property type="entry name" value="TRNA-BINDING DOMAIN-CONTAINING PROTEIN"/>
    <property type="match status" value="1"/>
</dbReference>
<dbReference type="PANTHER" id="PTHR11586">
    <property type="entry name" value="TRNA-AMINOACYLATION COFACTOR ARC1 FAMILY MEMBER"/>
    <property type="match status" value="1"/>
</dbReference>
<keyword evidence="2 3" id="KW-0694">RNA-binding</keyword>
<organism evidence="5 6">
    <name type="scientific">Candidatus Woesebacteria bacterium RIFCSPHIGHO2_01_FULL_44_21</name>
    <dbReference type="NCBI Taxonomy" id="1802503"/>
    <lineage>
        <taxon>Bacteria</taxon>
        <taxon>Candidatus Woeseibacteriota</taxon>
    </lineage>
</organism>
<gene>
    <name evidence="5" type="ORF">A2803_03210</name>
</gene>
<dbReference type="InterPro" id="IPR012340">
    <property type="entry name" value="NA-bd_OB-fold"/>
</dbReference>
<keyword evidence="1 3" id="KW-0820">tRNA-binding</keyword>
<proteinExistence type="predicted"/>
<comment type="caution">
    <text evidence="5">The sequence shown here is derived from an EMBL/GenBank/DDBJ whole genome shotgun (WGS) entry which is preliminary data.</text>
</comment>
<feature type="domain" description="TRNA-binding" evidence="4">
    <location>
        <begin position="9"/>
        <end position="117"/>
    </location>
</feature>
<evidence type="ECO:0000313" key="5">
    <source>
        <dbReference type="EMBL" id="OGM32453.1"/>
    </source>
</evidence>
<evidence type="ECO:0000256" key="1">
    <source>
        <dbReference type="ARBA" id="ARBA00022555"/>
    </source>
</evidence>
<reference evidence="5 6" key="1">
    <citation type="journal article" date="2016" name="Nat. Commun.">
        <title>Thousands of microbial genomes shed light on interconnected biogeochemical processes in an aquifer system.</title>
        <authorList>
            <person name="Anantharaman K."/>
            <person name="Brown C.T."/>
            <person name="Hug L.A."/>
            <person name="Sharon I."/>
            <person name="Castelle C.J."/>
            <person name="Probst A.J."/>
            <person name="Thomas B.C."/>
            <person name="Singh A."/>
            <person name="Wilkins M.J."/>
            <person name="Karaoz U."/>
            <person name="Brodie E.L."/>
            <person name="Williams K.H."/>
            <person name="Hubbard S.S."/>
            <person name="Banfield J.F."/>
        </authorList>
    </citation>
    <scope>NUCLEOTIDE SEQUENCE [LARGE SCALE GENOMIC DNA]</scope>
</reference>
<accession>A0A1F7YYM2</accession>
<evidence type="ECO:0000256" key="2">
    <source>
        <dbReference type="ARBA" id="ARBA00022884"/>
    </source>
</evidence>
<dbReference type="InterPro" id="IPR051270">
    <property type="entry name" value="Tyrosine-tRNA_ligase_regulator"/>
</dbReference>
<protein>
    <recommendedName>
        <fullName evidence="4">tRNA-binding domain-containing protein</fullName>
    </recommendedName>
</protein>
<sequence length="117" mass="13186">MSDEVSIDDFQKLNIRVGTVTKAEVPEWSHWVIKLTVDLGEEIGERTIFSGIMKFYAPEDLTGKQFPFIVNLKPKKIGSEGDFSEGMMLMAVPKDDEETKPILFNLPEVVPNGTKVR</sequence>
<dbReference type="AlphaFoldDB" id="A0A1F7YYM2"/>
<name>A0A1F7YYM2_9BACT</name>
<dbReference type="EMBL" id="MGGP01000014">
    <property type="protein sequence ID" value="OGM32453.1"/>
    <property type="molecule type" value="Genomic_DNA"/>
</dbReference>
<dbReference type="InterPro" id="IPR002547">
    <property type="entry name" value="tRNA-bd_dom"/>
</dbReference>
<dbReference type="Pfam" id="PF01588">
    <property type="entry name" value="tRNA_bind"/>
    <property type="match status" value="1"/>
</dbReference>
<dbReference type="PROSITE" id="PS50886">
    <property type="entry name" value="TRBD"/>
    <property type="match status" value="1"/>
</dbReference>
<dbReference type="GO" id="GO:0000049">
    <property type="term" value="F:tRNA binding"/>
    <property type="evidence" value="ECO:0007669"/>
    <property type="project" value="UniProtKB-UniRule"/>
</dbReference>
<dbReference type="Gene3D" id="2.40.50.140">
    <property type="entry name" value="Nucleic acid-binding proteins"/>
    <property type="match status" value="1"/>
</dbReference>
<evidence type="ECO:0000256" key="3">
    <source>
        <dbReference type="PROSITE-ProRule" id="PRU00209"/>
    </source>
</evidence>